<evidence type="ECO:0008006" key="4">
    <source>
        <dbReference type="Google" id="ProtNLM"/>
    </source>
</evidence>
<evidence type="ECO:0000313" key="3">
    <source>
        <dbReference type="Proteomes" id="UP000602510"/>
    </source>
</evidence>
<organism evidence="2 3">
    <name type="scientific">Phytophthora infestans</name>
    <name type="common">Potato late blight agent</name>
    <name type="synonym">Botrytis infestans</name>
    <dbReference type="NCBI Taxonomy" id="4787"/>
    <lineage>
        <taxon>Eukaryota</taxon>
        <taxon>Sar</taxon>
        <taxon>Stramenopiles</taxon>
        <taxon>Oomycota</taxon>
        <taxon>Peronosporomycetes</taxon>
        <taxon>Peronosporales</taxon>
        <taxon>Peronosporaceae</taxon>
        <taxon>Phytophthora</taxon>
    </lineage>
</organism>
<evidence type="ECO:0000313" key="2">
    <source>
        <dbReference type="EMBL" id="KAF4035593.1"/>
    </source>
</evidence>
<dbReference type="EMBL" id="WSZM01000306">
    <property type="protein sequence ID" value="KAF4035593.1"/>
    <property type="molecule type" value="Genomic_DNA"/>
</dbReference>
<dbReference type="AlphaFoldDB" id="A0A833SQ88"/>
<proteinExistence type="predicted"/>
<name>A0A833SQ88_PHYIN</name>
<reference evidence="2" key="1">
    <citation type="submission" date="2020-04" db="EMBL/GenBank/DDBJ databases">
        <title>Hybrid Assembly of Korean Phytophthora infestans isolates.</title>
        <authorList>
            <person name="Prokchorchik M."/>
            <person name="Lee Y."/>
            <person name="Seo J."/>
            <person name="Cho J.-H."/>
            <person name="Park Y.-E."/>
            <person name="Jang D.-C."/>
            <person name="Im J.-S."/>
            <person name="Choi J.-G."/>
            <person name="Park H.-J."/>
            <person name="Lee G.-B."/>
            <person name="Lee Y.-G."/>
            <person name="Hong S.-Y."/>
            <person name="Cho K."/>
            <person name="Sohn K.H."/>
        </authorList>
    </citation>
    <scope>NUCLEOTIDE SEQUENCE</scope>
    <source>
        <strain evidence="2">KR_1_A1</strain>
    </source>
</reference>
<evidence type="ECO:0000256" key="1">
    <source>
        <dbReference type="SAM" id="Coils"/>
    </source>
</evidence>
<keyword evidence="3" id="KW-1185">Reference proteome</keyword>
<gene>
    <name evidence="2" type="ORF">GN244_ATG12409</name>
</gene>
<dbReference type="Proteomes" id="UP000602510">
    <property type="component" value="Unassembled WGS sequence"/>
</dbReference>
<comment type="caution">
    <text evidence="2">The sequence shown here is derived from an EMBL/GenBank/DDBJ whole genome shotgun (WGS) entry which is preliminary data.</text>
</comment>
<sequence>MKSCLLRPSTERFLSDRVAGGIKQRANLCLSDRSLFSKWAESEKKHQREIRRLRQIRYRKKKEDYTNQISEENQQLREQIKMLEERRRIIVTTAPSKNCLAVLSTVRIRQ</sequence>
<accession>A0A833SQ88</accession>
<feature type="coiled-coil region" evidence="1">
    <location>
        <begin position="55"/>
        <end position="93"/>
    </location>
</feature>
<keyword evidence="1" id="KW-0175">Coiled coil</keyword>
<protein>
    <recommendedName>
        <fullName evidence="4">BZIP domain-containing protein</fullName>
    </recommendedName>
</protein>